<evidence type="ECO:0000256" key="9">
    <source>
        <dbReference type="ARBA" id="ARBA00022786"/>
    </source>
</evidence>
<dbReference type="EMBL" id="JAYKXN010000002">
    <property type="protein sequence ID" value="KAK7309632.1"/>
    <property type="molecule type" value="Genomic_DNA"/>
</dbReference>
<evidence type="ECO:0000256" key="11">
    <source>
        <dbReference type="ARBA" id="ARBA00022989"/>
    </source>
</evidence>
<evidence type="ECO:0000256" key="14">
    <source>
        <dbReference type="PROSITE-ProRule" id="PRU00175"/>
    </source>
</evidence>
<keyword evidence="18" id="KW-1185">Reference proteome</keyword>
<dbReference type="AlphaFoldDB" id="A0AAN9PTL1"/>
<keyword evidence="7" id="KW-0479">Metal-binding</keyword>
<keyword evidence="6 15" id="KW-0812">Transmembrane</keyword>
<dbReference type="SUPFAM" id="SSF57850">
    <property type="entry name" value="RING/U-box"/>
    <property type="match status" value="1"/>
</dbReference>
<comment type="pathway">
    <text evidence="3">Protein modification; protein ubiquitination.</text>
</comment>
<dbReference type="InterPro" id="IPR001841">
    <property type="entry name" value="Znf_RING"/>
</dbReference>
<dbReference type="PANTHER" id="PTHR14155:SF521">
    <property type="entry name" value="RING-H2 FINGER PROTEIN ATL30"/>
    <property type="match status" value="1"/>
</dbReference>
<evidence type="ECO:0000256" key="15">
    <source>
        <dbReference type="SAM" id="Phobius"/>
    </source>
</evidence>
<proteinExistence type="inferred from homology"/>
<keyword evidence="9" id="KW-0833">Ubl conjugation pathway</keyword>
<dbReference type="PANTHER" id="PTHR14155">
    <property type="entry name" value="RING FINGER DOMAIN-CONTAINING"/>
    <property type="match status" value="1"/>
</dbReference>
<protein>
    <recommendedName>
        <fullName evidence="4">RING-type E3 ubiquitin transferase</fullName>
        <ecNumber evidence="4">2.3.2.27</ecNumber>
    </recommendedName>
</protein>
<reference evidence="17 18" key="1">
    <citation type="submission" date="2024-01" db="EMBL/GenBank/DDBJ databases">
        <title>The genomes of 5 underutilized Papilionoideae crops provide insights into root nodulation and disease resistance.</title>
        <authorList>
            <person name="Yuan L."/>
        </authorList>
    </citation>
    <scope>NUCLEOTIDE SEQUENCE [LARGE SCALE GENOMIC DNA]</scope>
    <source>
        <strain evidence="17">LY-2023</strain>
        <tissue evidence="17">Leaf</tissue>
    </source>
</reference>
<dbReference type="Pfam" id="PF13639">
    <property type="entry name" value="zf-RING_2"/>
    <property type="match status" value="1"/>
</dbReference>
<keyword evidence="11 15" id="KW-1133">Transmembrane helix</keyword>
<dbReference type="SMART" id="SM00184">
    <property type="entry name" value="RING"/>
    <property type="match status" value="1"/>
</dbReference>
<feature type="domain" description="RING-type" evidence="16">
    <location>
        <begin position="116"/>
        <end position="158"/>
    </location>
</feature>
<evidence type="ECO:0000256" key="6">
    <source>
        <dbReference type="ARBA" id="ARBA00022692"/>
    </source>
</evidence>
<comment type="similarity">
    <text evidence="13">Belongs to the RING-type zinc finger family. ATL subfamily.</text>
</comment>
<evidence type="ECO:0000256" key="8">
    <source>
        <dbReference type="ARBA" id="ARBA00022771"/>
    </source>
</evidence>
<dbReference type="InterPro" id="IPR013083">
    <property type="entry name" value="Znf_RING/FYVE/PHD"/>
</dbReference>
<evidence type="ECO:0000256" key="7">
    <source>
        <dbReference type="ARBA" id="ARBA00022723"/>
    </source>
</evidence>
<evidence type="ECO:0000256" key="12">
    <source>
        <dbReference type="ARBA" id="ARBA00023136"/>
    </source>
</evidence>
<accession>A0AAN9PTL1</accession>
<comment type="catalytic activity">
    <reaction evidence="1">
        <text>S-ubiquitinyl-[E2 ubiquitin-conjugating enzyme]-L-cysteine + [acceptor protein]-L-lysine = [E2 ubiquitin-conjugating enzyme]-L-cysteine + N(6)-ubiquitinyl-[acceptor protein]-L-lysine.</text>
        <dbReference type="EC" id="2.3.2.27"/>
    </reaction>
</comment>
<keyword evidence="12 15" id="KW-0472">Membrane</keyword>
<dbReference type="EC" id="2.3.2.27" evidence="4"/>
<dbReference type="GO" id="GO:0008270">
    <property type="term" value="F:zinc ion binding"/>
    <property type="evidence" value="ECO:0007669"/>
    <property type="project" value="UniProtKB-KW"/>
</dbReference>
<keyword evidence="10" id="KW-0862">Zinc</keyword>
<gene>
    <name evidence="17" type="ORF">RJT34_06518</name>
</gene>
<feature type="transmembrane region" description="Helical" evidence="15">
    <location>
        <begin position="28"/>
        <end position="49"/>
    </location>
</feature>
<comment type="caution">
    <text evidence="17">The sequence shown here is derived from an EMBL/GenBank/DDBJ whole genome shotgun (WGS) entry which is preliminary data.</text>
</comment>
<evidence type="ECO:0000256" key="13">
    <source>
        <dbReference type="ARBA" id="ARBA00024209"/>
    </source>
</evidence>
<name>A0AAN9PTL1_CLITE</name>
<keyword evidence="8 14" id="KW-0863">Zinc-finger</keyword>
<evidence type="ECO:0000313" key="17">
    <source>
        <dbReference type="EMBL" id="KAK7309632.1"/>
    </source>
</evidence>
<sequence length="315" mass="35137">MTSPKTNHISETPLSPPPQPALLDTPPALIAFALSVIALCVVGFSIVYFCKCCCVNIMHTWTSQSSATGTLIRPSPNASSPFRGLDPSLLQAFPTFLYSTVKDLRKDKKKKYSLECAICLFEFEDDSMLRLLTVCCHVFHQECVDLWLHSHTTCPVCRTDLDLPTEGKQETRELEDVESGHVEEGRIDNVCIDVKECDGDKRYDDNHEDDGEVSVSVMQRDPKFVRSHSTGHSIVMIRGGDEGRNDDDDDDDVNDKYTLRLPEHVTMKIVRGGHNYSKSCSSYKDVARAPKPCSNFDHVQTLIGCSSSNIDTKIS</sequence>
<evidence type="ECO:0000256" key="4">
    <source>
        <dbReference type="ARBA" id="ARBA00012483"/>
    </source>
</evidence>
<evidence type="ECO:0000256" key="5">
    <source>
        <dbReference type="ARBA" id="ARBA00022679"/>
    </source>
</evidence>
<keyword evidence="5" id="KW-0808">Transferase</keyword>
<evidence type="ECO:0000259" key="16">
    <source>
        <dbReference type="PROSITE" id="PS50089"/>
    </source>
</evidence>
<dbReference type="Gene3D" id="3.30.40.10">
    <property type="entry name" value="Zinc/RING finger domain, C3HC4 (zinc finger)"/>
    <property type="match status" value="1"/>
</dbReference>
<evidence type="ECO:0000256" key="1">
    <source>
        <dbReference type="ARBA" id="ARBA00000900"/>
    </source>
</evidence>
<dbReference type="Proteomes" id="UP001359559">
    <property type="component" value="Unassembled WGS sequence"/>
</dbReference>
<dbReference type="GO" id="GO:0061630">
    <property type="term" value="F:ubiquitin protein ligase activity"/>
    <property type="evidence" value="ECO:0007669"/>
    <property type="project" value="UniProtKB-EC"/>
</dbReference>
<comment type="subcellular location">
    <subcellularLocation>
        <location evidence="2">Membrane</location>
        <topology evidence="2">Single-pass membrane protein</topology>
    </subcellularLocation>
</comment>
<dbReference type="GO" id="GO:0016020">
    <property type="term" value="C:membrane"/>
    <property type="evidence" value="ECO:0007669"/>
    <property type="project" value="UniProtKB-SubCell"/>
</dbReference>
<dbReference type="PROSITE" id="PS50089">
    <property type="entry name" value="ZF_RING_2"/>
    <property type="match status" value="1"/>
</dbReference>
<evidence type="ECO:0000256" key="3">
    <source>
        <dbReference type="ARBA" id="ARBA00004906"/>
    </source>
</evidence>
<evidence type="ECO:0000313" key="18">
    <source>
        <dbReference type="Proteomes" id="UP001359559"/>
    </source>
</evidence>
<evidence type="ECO:0000256" key="10">
    <source>
        <dbReference type="ARBA" id="ARBA00022833"/>
    </source>
</evidence>
<evidence type="ECO:0000256" key="2">
    <source>
        <dbReference type="ARBA" id="ARBA00004167"/>
    </source>
</evidence>
<organism evidence="17 18">
    <name type="scientific">Clitoria ternatea</name>
    <name type="common">Butterfly pea</name>
    <dbReference type="NCBI Taxonomy" id="43366"/>
    <lineage>
        <taxon>Eukaryota</taxon>
        <taxon>Viridiplantae</taxon>
        <taxon>Streptophyta</taxon>
        <taxon>Embryophyta</taxon>
        <taxon>Tracheophyta</taxon>
        <taxon>Spermatophyta</taxon>
        <taxon>Magnoliopsida</taxon>
        <taxon>eudicotyledons</taxon>
        <taxon>Gunneridae</taxon>
        <taxon>Pentapetalae</taxon>
        <taxon>rosids</taxon>
        <taxon>fabids</taxon>
        <taxon>Fabales</taxon>
        <taxon>Fabaceae</taxon>
        <taxon>Papilionoideae</taxon>
        <taxon>50 kb inversion clade</taxon>
        <taxon>NPAAA clade</taxon>
        <taxon>indigoferoid/millettioid clade</taxon>
        <taxon>Phaseoleae</taxon>
        <taxon>Clitoria</taxon>
    </lineage>
</organism>
<dbReference type="InterPro" id="IPR053238">
    <property type="entry name" value="RING-H2_zinc_finger"/>
</dbReference>
<dbReference type="FunFam" id="3.30.40.10:FF:000187">
    <property type="entry name" value="E3 ubiquitin-protein ligase ATL6"/>
    <property type="match status" value="1"/>
</dbReference>